<dbReference type="PANTHER" id="PTHR35156:SF1">
    <property type="entry name" value="TESTIS-EXPRESSED PROTEIN 52"/>
    <property type="match status" value="1"/>
</dbReference>
<proteinExistence type="predicted"/>
<evidence type="ECO:0000313" key="2">
    <source>
        <dbReference type="EMBL" id="GAB1291333.1"/>
    </source>
</evidence>
<gene>
    <name evidence="2" type="ORF">APTSU1_000656300</name>
</gene>
<accession>A0ABQ0EWD6</accession>
<dbReference type="InterPro" id="IPR029206">
    <property type="entry name" value="DUF4532"/>
</dbReference>
<dbReference type="Pfam" id="PF15046">
    <property type="entry name" value="DUF4532"/>
    <property type="match status" value="1"/>
</dbReference>
<dbReference type="Proteomes" id="UP001623349">
    <property type="component" value="Unassembled WGS sequence"/>
</dbReference>
<dbReference type="EMBL" id="BAAFST010000006">
    <property type="protein sequence ID" value="GAB1291333.1"/>
    <property type="molecule type" value="Genomic_DNA"/>
</dbReference>
<name>A0ABQ0EWD6_APOSI</name>
<sequence>MANSLKKTSLQKPGPSHVSHTREPFLKGHIRGHQNEMVHAKESFPTYQTWTQREFLLPKETKEFPGFTLQGFHKLALKPPPCTEAKSKVRHRGLHPWKDAAQHTWGFHTWLDVGRLPAAFPTRPDVPYDSNVWRYLTHSNAHNLPAAQPGIPPPSWMGPHSFLSFISATPIFVDLKRRKQIIVRTARELKEVEKLKLRSELRAPPLDTKGNILPPPNFKKSQYISTGGRLVPWGLQFLPNPMPNNSCKKWPCPNLQPHYQETALKLARLPTVPLSEDLLKDYQTLIKDRLAIPVHYLSKARPAKPSEGKRRRPGNV</sequence>
<comment type="caution">
    <text evidence="2">The sequence shown here is derived from an EMBL/GenBank/DDBJ whole genome shotgun (WGS) entry which is preliminary data.</text>
</comment>
<feature type="compositionally biased region" description="Polar residues" evidence="1">
    <location>
        <begin position="1"/>
        <end position="11"/>
    </location>
</feature>
<dbReference type="PANTHER" id="PTHR35156">
    <property type="entry name" value="TESTIS-EXPRESSED PROTEIN 52"/>
    <property type="match status" value="1"/>
</dbReference>
<feature type="region of interest" description="Disordered" evidence="1">
    <location>
        <begin position="1"/>
        <end position="23"/>
    </location>
</feature>
<organism evidence="2 3">
    <name type="scientific">Apodemus speciosus</name>
    <name type="common">Large Japanese field mouse</name>
    <dbReference type="NCBI Taxonomy" id="105296"/>
    <lineage>
        <taxon>Eukaryota</taxon>
        <taxon>Metazoa</taxon>
        <taxon>Chordata</taxon>
        <taxon>Craniata</taxon>
        <taxon>Vertebrata</taxon>
        <taxon>Euteleostomi</taxon>
        <taxon>Mammalia</taxon>
        <taxon>Eutheria</taxon>
        <taxon>Euarchontoglires</taxon>
        <taxon>Glires</taxon>
        <taxon>Rodentia</taxon>
        <taxon>Myomorpha</taxon>
        <taxon>Muroidea</taxon>
        <taxon>Muridae</taxon>
        <taxon>Murinae</taxon>
        <taxon>Apodemus</taxon>
    </lineage>
</organism>
<evidence type="ECO:0000313" key="3">
    <source>
        <dbReference type="Proteomes" id="UP001623349"/>
    </source>
</evidence>
<keyword evidence="3" id="KW-1185">Reference proteome</keyword>
<protein>
    <submittedName>
        <fullName evidence="2">Testis-expressed protein 52</fullName>
    </submittedName>
</protein>
<evidence type="ECO:0000256" key="1">
    <source>
        <dbReference type="SAM" id="MobiDB-lite"/>
    </source>
</evidence>
<reference evidence="2 3" key="1">
    <citation type="submission" date="2024-08" db="EMBL/GenBank/DDBJ databases">
        <title>The draft genome of Apodemus speciosus.</title>
        <authorList>
            <person name="Nabeshima K."/>
            <person name="Suzuki S."/>
            <person name="Onuma M."/>
        </authorList>
    </citation>
    <scope>NUCLEOTIDE SEQUENCE [LARGE SCALE GENOMIC DNA]</scope>
    <source>
        <strain evidence="2">IB14-021</strain>
    </source>
</reference>